<dbReference type="Proteomes" id="UP000324897">
    <property type="component" value="Unassembled WGS sequence"/>
</dbReference>
<evidence type="ECO:0000259" key="7">
    <source>
        <dbReference type="PROSITE" id="PS51005"/>
    </source>
</evidence>
<dbReference type="GO" id="GO:0006355">
    <property type="term" value="P:regulation of DNA-templated transcription"/>
    <property type="evidence" value="ECO:0007669"/>
    <property type="project" value="InterPro"/>
</dbReference>
<evidence type="ECO:0000256" key="5">
    <source>
        <dbReference type="ARBA" id="ARBA00023242"/>
    </source>
</evidence>
<dbReference type="GO" id="GO:0003677">
    <property type="term" value="F:DNA binding"/>
    <property type="evidence" value="ECO:0007669"/>
    <property type="project" value="UniProtKB-KW"/>
</dbReference>
<dbReference type="GO" id="GO:0005634">
    <property type="term" value="C:nucleus"/>
    <property type="evidence" value="ECO:0007669"/>
    <property type="project" value="UniProtKB-SubCell"/>
</dbReference>
<dbReference type="PROSITE" id="PS51005">
    <property type="entry name" value="NAC"/>
    <property type="match status" value="1"/>
</dbReference>
<feature type="domain" description="NAC" evidence="7">
    <location>
        <begin position="13"/>
        <end position="171"/>
    </location>
</feature>
<evidence type="ECO:0000256" key="3">
    <source>
        <dbReference type="ARBA" id="ARBA00023125"/>
    </source>
</evidence>
<evidence type="ECO:0000256" key="6">
    <source>
        <dbReference type="SAM" id="MobiDB-lite"/>
    </source>
</evidence>
<dbReference type="SUPFAM" id="SSF101941">
    <property type="entry name" value="NAC domain"/>
    <property type="match status" value="1"/>
</dbReference>
<evidence type="ECO:0000313" key="8">
    <source>
        <dbReference type="EMBL" id="TVU23090.1"/>
    </source>
</evidence>
<evidence type="ECO:0000313" key="9">
    <source>
        <dbReference type="EMBL" id="TVU23186.1"/>
    </source>
</evidence>
<comment type="subcellular location">
    <subcellularLocation>
        <location evidence="1">Nucleus</location>
    </subcellularLocation>
</comment>
<dbReference type="EMBL" id="RWGY01000026">
    <property type="protein sequence ID" value="TVU23090.1"/>
    <property type="molecule type" value="Genomic_DNA"/>
</dbReference>
<organism evidence="9 10">
    <name type="scientific">Eragrostis curvula</name>
    <name type="common">weeping love grass</name>
    <dbReference type="NCBI Taxonomy" id="38414"/>
    <lineage>
        <taxon>Eukaryota</taxon>
        <taxon>Viridiplantae</taxon>
        <taxon>Streptophyta</taxon>
        <taxon>Embryophyta</taxon>
        <taxon>Tracheophyta</taxon>
        <taxon>Spermatophyta</taxon>
        <taxon>Magnoliopsida</taxon>
        <taxon>Liliopsida</taxon>
        <taxon>Poales</taxon>
        <taxon>Poaceae</taxon>
        <taxon>PACMAD clade</taxon>
        <taxon>Chloridoideae</taxon>
        <taxon>Eragrostideae</taxon>
        <taxon>Eragrostidinae</taxon>
        <taxon>Eragrostis</taxon>
    </lineage>
</organism>
<dbReference type="Gramene" id="TVU23186">
    <property type="protein sequence ID" value="TVU23186"/>
    <property type="gene ID" value="EJB05_30221"/>
</dbReference>
<feature type="region of interest" description="Disordered" evidence="6">
    <location>
        <begin position="176"/>
        <end position="213"/>
    </location>
</feature>
<feature type="non-terminal residue" evidence="9">
    <location>
        <position position="1"/>
    </location>
</feature>
<evidence type="ECO:0000256" key="4">
    <source>
        <dbReference type="ARBA" id="ARBA00023163"/>
    </source>
</evidence>
<keyword evidence="5" id="KW-0539">Nucleus</keyword>
<evidence type="ECO:0000256" key="1">
    <source>
        <dbReference type="ARBA" id="ARBA00004123"/>
    </source>
</evidence>
<feature type="compositionally biased region" description="Polar residues" evidence="6">
    <location>
        <begin position="176"/>
        <end position="197"/>
    </location>
</feature>
<evidence type="ECO:0000313" key="10">
    <source>
        <dbReference type="Proteomes" id="UP000324897"/>
    </source>
</evidence>
<dbReference type="InterPro" id="IPR003441">
    <property type="entry name" value="NAC-dom"/>
</dbReference>
<dbReference type="AlphaFoldDB" id="A0A5J9UI26"/>
<sequence length="302" mass="33451">MEEAGLVFRGCQLPPGFRFQPTDQEMIVCYLKKKIAGTAASVTSIIADVDIYKFDPWELPEKATFGDGEWFFFSPRERKYPNGARPNRTAGSGYWKATGTDKPILAGSSGAHCLGVKKALVFYQGRSPKGTKTEWLMHEYRLLDADNHHRTSHSSSSMRLDDWVLCRVRNKGCVSSSLQAPAENSSSSAEPMTTVVRSSHDDEEEDMAPPNNIDWTDGHLLQYLIAGGGGGQLQDQVAGRGDASSSSSSTQHLQVSSVLESIKRKLSFQAIDELYLLQPTKRANINHTDHHHQQTSLDGLFY</sequence>
<gene>
    <name evidence="9" type="ORF">EJB05_30221</name>
    <name evidence="8" type="ORF">EJB05_32827</name>
</gene>
<proteinExistence type="predicted"/>
<evidence type="ECO:0000256" key="2">
    <source>
        <dbReference type="ARBA" id="ARBA00023015"/>
    </source>
</evidence>
<keyword evidence="2" id="KW-0805">Transcription regulation</keyword>
<keyword evidence="3" id="KW-0238">DNA-binding</keyword>
<dbReference type="Pfam" id="PF02365">
    <property type="entry name" value="NAM"/>
    <property type="match status" value="1"/>
</dbReference>
<dbReference type="PANTHER" id="PTHR31744:SF233">
    <property type="entry name" value="NAC DOMAIN-CONTAINING PROTEIN 72-LIKE"/>
    <property type="match status" value="1"/>
</dbReference>
<dbReference type="FunFam" id="2.170.150.80:FF:000008">
    <property type="entry name" value="NAC domain-containing protein 72-like"/>
    <property type="match status" value="1"/>
</dbReference>
<dbReference type="OrthoDB" id="1921961at2759"/>
<keyword evidence="10" id="KW-1185">Reference proteome</keyword>
<protein>
    <recommendedName>
        <fullName evidence="7">NAC domain-containing protein</fullName>
    </recommendedName>
</protein>
<accession>A0A5J9UI26</accession>
<comment type="caution">
    <text evidence="9">The sequence shown here is derived from an EMBL/GenBank/DDBJ whole genome shotgun (WGS) entry which is preliminary data.</text>
</comment>
<dbReference type="Gramene" id="TVU23090">
    <property type="protein sequence ID" value="TVU23090"/>
    <property type="gene ID" value="EJB05_32827"/>
</dbReference>
<keyword evidence="4" id="KW-0804">Transcription</keyword>
<dbReference type="InterPro" id="IPR036093">
    <property type="entry name" value="NAC_dom_sf"/>
</dbReference>
<dbReference type="Gene3D" id="2.170.150.80">
    <property type="entry name" value="NAC domain"/>
    <property type="match status" value="1"/>
</dbReference>
<feature type="region of interest" description="Disordered" evidence="6">
    <location>
        <begin position="232"/>
        <end position="251"/>
    </location>
</feature>
<name>A0A5J9UI26_9POAL</name>
<dbReference type="EMBL" id="RWGY01000018">
    <property type="protein sequence ID" value="TVU23186.1"/>
    <property type="molecule type" value="Genomic_DNA"/>
</dbReference>
<dbReference type="PANTHER" id="PTHR31744">
    <property type="entry name" value="PROTEIN CUP-SHAPED COTYLEDON 2-RELATED"/>
    <property type="match status" value="1"/>
</dbReference>
<reference evidence="9 10" key="1">
    <citation type="journal article" date="2019" name="Sci. Rep.">
        <title>A high-quality genome of Eragrostis curvula grass provides insights into Poaceae evolution and supports new strategies to enhance forage quality.</title>
        <authorList>
            <person name="Carballo J."/>
            <person name="Santos B.A.C.M."/>
            <person name="Zappacosta D."/>
            <person name="Garbus I."/>
            <person name="Selva J.P."/>
            <person name="Gallo C.A."/>
            <person name="Diaz A."/>
            <person name="Albertini E."/>
            <person name="Caccamo M."/>
            <person name="Echenique V."/>
        </authorList>
    </citation>
    <scope>NUCLEOTIDE SEQUENCE [LARGE SCALE GENOMIC DNA]</scope>
    <source>
        <strain evidence="10">cv. Victoria</strain>
        <tissue evidence="9">Leaf</tissue>
    </source>
</reference>